<evidence type="ECO:0000313" key="2">
    <source>
        <dbReference type="Proteomes" id="UP000177025"/>
    </source>
</evidence>
<comment type="caution">
    <text evidence="1">The sequence shown here is derived from an EMBL/GenBank/DDBJ whole genome shotgun (WGS) entry which is preliminary data.</text>
</comment>
<dbReference type="Proteomes" id="UP000177025">
    <property type="component" value="Unassembled WGS sequence"/>
</dbReference>
<proteinExistence type="predicted"/>
<sequence>MKNYVLVVITAICIIPISSVRAETLCYGFTKIDGERTNGVQIRAVYQNDTSIVLDTVSYHHLMYGAGYFHASKSGSLPAGKYDVHFEYGSYIRNKVITYDPEIGPVNMGEVELVKVEFESNDTLLILRNINMEAVFWRQTGVIYDLIIKGHGGLLSASEPGQIIFRDTLIGQEYLQDEDVDSLVSIDTVNTPSQGMISFQLNFPNHSALVSYTMDTLRLRWDNDVWLNIENPTRRALRLDFSLPLLDTMQYAFWADANAPYFIDNYFNKTITYRENFCILPSVTLYDTTLDYGISFVCPFEVKKPRLQFKLRRNPSSDTLRISYNYMQMYVPQSQAAHTSLYLVPHEGDWRPGLAYMQVRYPEYFTPHDSSQIIENEGRFFMGQYHTSTAKMDTCQLFGVKWEEYYNNHPFFGLYAPQDRFQWRRIGDGDSSTPYIDSITFNDWYHHQGDPWHNYDYARGMIDQWNLRGIGSYMYYQPIEAWKNWILYPTTPFDSSFAKDKDGNPLPHFMGCRLLNPDTNLYSFYPPGERSWSAYIDSQVACVLDSYPNAVGIFMDRADYRYYDYAHDDNVTMVNTTPVYMLGFALEEIYKHICEEVHSRNKGILANGPTNVEVCKNIDGIMTERYTQSVGYLQYLGLSRPLILFVIDKTGLETETKDKTALYGGLYPSLEADVSESMSRLIDFKYQPLFDLYKGKTWVLNAHALRLPVGIKGNIFKTPDNDLLIPMVNMDRSQVSRDPFRYNLGVTITFPGLGTYDHCYVLSGDYFGPRWVYYDPPAQDQLTVPEHMVSALVRLSQEPQYEYSLMSSSVLCRGKAGKFRLRVQNLDPGSKQYALLVTTPFGNCSFRTFELRQYEFQEIQYDFTVPDTHLLGEDTFWVINTNPAPDDSTLFTLWVYDPVSIELPETLFIKFPVGDTFPLTLTNNTPDTMSVTLSGVFEQGHGEIEFIGNDPVAIPGYTTEQMGLFVENKDIIGTLKVIAICNSDTVGNVTKQITRAMRPSPGDIFCDDFNSGSMSSQWDTSYSPNAWSVVDNSAKGSGNASHYFATVGAGDGAWTDYYFQLNTKMSGSTQPNIPYLKSYIFCRVQNDTMYYRYGVKGDENNVVLYRRDDDTTWLRLGSYPLQPEKDLWYYLAMEADDDSIHCYLNGQQVISVKDTVYSSGGIGMGITEDYMTNYYDDVVVRPHPLPDTLFSDNFNSGTMNALWNKTYGTWSVPPEEPSFARGSGIKHFATVAEGCDWTNHQYQIKTRIKGSDFSLSLRSYLFFRIQDEDNLYRFGLCSDSGVILHKRVDGTWTTLDNDPLLLQKNVWYNLKITIESDTIKGYLNDSLRINYIDGSNPFLNGGIGIGVLQQESIVTDYDDVVVQPLP</sequence>
<dbReference type="EMBL" id="MEUM01000020">
    <property type="protein sequence ID" value="OGC43449.1"/>
    <property type="molecule type" value="Genomic_DNA"/>
</dbReference>
<reference evidence="1 2" key="1">
    <citation type="journal article" date="2016" name="Nat. Commun.">
        <title>Thousands of microbial genomes shed light on interconnected biogeochemical processes in an aquifer system.</title>
        <authorList>
            <person name="Anantharaman K."/>
            <person name="Brown C.T."/>
            <person name="Hug L.A."/>
            <person name="Sharon I."/>
            <person name="Castelle C.J."/>
            <person name="Probst A.J."/>
            <person name="Thomas B.C."/>
            <person name="Singh A."/>
            <person name="Wilkins M.J."/>
            <person name="Karaoz U."/>
            <person name="Brodie E.L."/>
            <person name="Williams K.H."/>
            <person name="Hubbard S.S."/>
            <person name="Banfield J.F."/>
        </authorList>
    </citation>
    <scope>NUCLEOTIDE SEQUENCE [LARGE SCALE GENOMIC DNA]</scope>
</reference>
<dbReference type="Gene3D" id="2.60.120.560">
    <property type="entry name" value="Exo-inulinase, domain 1"/>
    <property type="match status" value="2"/>
</dbReference>
<gene>
    <name evidence="1" type="ORF">A2Y85_07815</name>
</gene>
<accession>A0A1F4UET0</accession>
<protein>
    <submittedName>
        <fullName evidence="1">Uncharacterized protein</fullName>
    </submittedName>
</protein>
<organism evidence="1 2">
    <name type="scientific">candidate division WOR-3 bacterium RBG_13_43_14</name>
    <dbReference type="NCBI Taxonomy" id="1802590"/>
    <lineage>
        <taxon>Bacteria</taxon>
        <taxon>Bacteria division WOR-3</taxon>
    </lineage>
</organism>
<name>A0A1F4UET0_UNCW3</name>
<evidence type="ECO:0000313" key="1">
    <source>
        <dbReference type="EMBL" id="OGC43449.1"/>
    </source>
</evidence>